<protein>
    <submittedName>
        <fullName evidence="2">Uncharacterized protein</fullName>
    </submittedName>
</protein>
<accession>A0A3N9TA34</accession>
<comment type="caution">
    <text evidence="2">The sequence shown here is derived from an EMBL/GenBank/DDBJ whole genome shotgun (WGS) entry which is preliminary data.</text>
</comment>
<feature type="non-terminal residue" evidence="2">
    <location>
        <position position="1"/>
    </location>
</feature>
<evidence type="ECO:0000313" key="2">
    <source>
        <dbReference type="EMBL" id="RQW60931.1"/>
    </source>
</evidence>
<organism evidence="2 3">
    <name type="scientific">Vibrio viridaestus</name>
    <dbReference type="NCBI Taxonomy" id="2487322"/>
    <lineage>
        <taxon>Bacteria</taxon>
        <taxon>Pseudomonadati</taxon>
        <taxon>Pseudomonadota</taxon>
        <taxon>Gammaproteobacteria</taxon>
        <taxon>Vibrionales</taxon>
        <taxon>Vibrionaceae</taxon>
        <taxon>Vibrio</taxon>
    </lineage>
</organism>
<proteinExistence type="predicted"/>
<dbReference type="Proteomes" id="UP000281112">
    <property type="component" value="Unassembled WGS sequence"/>
</dbReference>
<dbReference type="EMBL" id="RJVQ01000189">
    <property type="protein sequence ID" value="RQW60931.1"/>
    <property type="molecule type" value="Genomic_DNA"/>
</dbReference>
<sequence length="109" mass="11247">GLPRLAGQAPHGARSSRREEGCLEPTFAQAGARAAGCEKRGGRARSLVPGDVCLAGWMCIGLPRLAGQAPHGARSSRREEGCLEPTFAQAGARAAGCEKRGGRARSLVP</sequence>
<evidence type="ECO:0000256" key="1">
    <source>
        <dbReference type="SAM" id="MobiDB-lite"/>
    </source>
</evidence>
<gene>
    <name evidence="2" type="ORF">EES38_22240</name>
</gene>
<evidence type="ECO:0000313" key="3">
    <source>
        <dbReference type="Proteomes" id="UP000281112"/>
    </source>
</evidence>
<name>A0A3N9TA34_9VIBR</name>
<feature type="region of interest" description="Disordered" evidence="1">
    <location>
        <begin position="1"/>
        <end position="22"/>
    </location>
</feature>
<keyword evidence="3" id="KW-1185">Reference proteome</keyword>
<dbReference type="AlphaFoldDB" id="A0A3N9TA34"/>
<reference evidence="2 3" key="1">
    <citation type="submission" date="2018-11" db="EMBL/GenBank/DDBJ databases">
        <title>Vibrio LJC006 sp. nov., isolated from seawater during the bloom of the enteromorpha.</title>
        <authorList>
            <person name="Liang J."/>
        </authorList>
    </citation>
    <scope>NUCLEOTIDE SEQUENCE [LARGE SCALE GENOMIC DNA]</scope>
    <source>
        <strain evidence="2 3">LJC006</strain>
    </source>
</reference>
<feature type="non-terminal residue" evidence="2">
    <location>
        <position position="109"/>
    </location>
</feature>